<dbReference type="InParanoid" id="G0QWG6"/>
<dbReference type="UniPathway" id="UPA00109">
    <property type="reaction ID" value="UER00182"/>
</dbReference>
<dbReference type="PANTHER" id="PTHR45770">
    <property type="entry name" value="ATP-DEPENDENT 6-PHOSPHOFRUCTOKINASE 1"/>
    <property type="match status" value="1"/>
</dbReference>
<feature type="domain" description="Phosphofructokinase" evidence="5">
    <location>
        <begin position="19"/>
        <end position="96"/>
    </location>
</feature>
<dbReference type="GO" id="GO:0003872">
    <property type="term" value="F:6-phosphofructokinase activity"/>
    <property type="evidence" value="ECO:0007669"/>
    <property type="project" value="UniProtKB-EC"/>
</dbReference>
<dbReference type="InterPro" id="IPR000023">
    <property type="entry name" value="Phosphofructokinase_dom"/>
</dbReference>
<evidence type="ECO:0000256" key="3">
    <source>
        <dbReference type="ARBA" id="ARBA00022777"/>
    </source>
</evidence>
<accession>G0QWG6</accession>
<dbReference type="STRING" id="857967.G0QWG6"/>
<dbReference type="GO" id="GO:0046872">
    <property type="term" value="F:metal ion binding"/>
    <property type="evidence" value="ECO:0007669"/>
    <property type="project" value="UniProtKB-KW"/>
</dbReference>
<proteinExistence type="predicted"/>
<dbReference type="eggNOG" id="KOG2440">
    <property type="taxonomic scope" value="Eukaryota"/>
</dbReference>
<dbReference type="GeneID" id="14906551"/>
<dbReference type="RefSeq" id="XP_004032024.1">
    <property type="nucleotide sequence ID" value="XM_004031976.1"/>
</dbReference>
<evidence type="ECO:0000313" key="7">
    <source>
        <dbReference type="Proteomes" id="UP000008983"/>
    </source>
</evidence>
<evidence type="ECO:0000256" key="4">
    <source>
        <dbReference type="ARBA" id="ARBA00022842"/>
    </source>
</evidence>
<dbReference type="InterPro" id="IPR035966">
    <property type="entry name" value="PKF_sf"/>
</dbReference>
<gene>
    <name evidence="6" type="ORF">IMG5_132020</name>
</gene>
<evidence type="ECO:0000313" key="6">
    <source>
        <dbReference type="EMBL" id="EGR30437.1"/>
    </source>
</evidence>
<evidence type="ECO:0000259" key="5">
    <source>
        <dbReference type="Pfam" id="PF00365"/>
    </source>
</evidence>
<keyword evidence="7" id="KW-1185">Reference proteome</keyword>
<evidence type="ECO:0000256" key="2">
    <source>
        <dbReference type="ARBA" id="ARBA00022723"/>
    </source>
</evidence>
<dbReference type="SUPFAM" id="SSF53784">
    <property type="entry name" value="Phosphofructokinase"/>
    <property type="match status" value="1"/>
</dbReference>
<keyword evidence="3" id="KW-0418">Kinase</keyword>
<keyword evidence="4" id="KW-0460">Magnesium</keyword>
<keyword evidence="2" id="KW-0479">Metal-binding</keyword>
<dbReference type="AlphaFoldDB" id="G0QWG6"/>
<organism evidence="6 7">
    <name type="scientific">Ichthyophthirius multifiliis</name>
    <name type="common">White spot disease agent</name>
    <name type="synonym">Ich</name>
    <dbReference type="NCBI Taxonomy" id="5932"/>
    <lineage>
        <taxon>Eukaryota</taxon>
        <taxon>Sar</taxon>
        <taxon>Alveolata</taxon>
        <taxon>Ciliophora</taxon>
        <taxon>Intramacronucleata</taxon>
        <taxon>Oligohymenophorea</taxon>
        <taxon>Hymenostomatida</taxon>
        <taxon>Ophryoglenina</taxon>
        <taxon>Ichthyophthirius</taxon>
    </lineage>
</organism>
<name>G0QWG6_ICHMU</name>
<keyword evidence="1 6" id="KW-0808">Transferase</keyword>
<protein>
    <submittedName>
        <fullName evidence="6">Phosphofructokinase family protein, putative</fullName>
        <ecNumber evidence="6">2.7.1.11</ecNumber>
    </submittedName>
</protein>
<dbReference type="Proteomes" id="UP000008983">
    <property type="component" value="Unassembled WGS sequence"/>
</dbReference>
<dbReference type="OrthoDB" id="537915at2759"/>
<dbReference type="EMBL" id="GL983994">
    <property type="protein sequence ID" value="EGR30437.1"/>
    <property type="molecule type" value="Genomic_DNA"/>
</dbReference>
<dbReference type="EC" id="2.7.1.11" evidence="6"/>
<dbReference type="Gene3D" id="3.40.50.450">
    <property type="match status" value="1"/>
</dbReference>
<dbReference type="Pfam" id="PF00365">
    <property type="entry name" value="PFK"/>
    <property type="match status" value="1"/>
</dbReference>
<sequence>MVKSSPRLHNYFDPQQIRALIVTQDSFSPGLNVVIREIVQHLNYNYKVNQIYGAKYRFKGIYKEEYIKLSPEVINFVHHKGGTFLGTSRTGFNKDKIIEGLINCMSFAIEVHLFIVKQKIIFKQRKFVYRIYQNYIMKLEKENQILQFVIFQELQIMIFLFQMNLLAIIVQLKIFESAQNMLTNMLKKRTLIYSFF</sequence>
<dbReference type="InterPro" id="IPR050929">
    <property type="entry name" value="PFKA"/>
</dbReference>
<reference evidence="6 7" key="1">
    <citation type="submission" date="2011-07" db="EMBL/GenBank/DDBJ databases">
        <authorList>
            <person name="Coyne R."/>
            <person name="Brami D."/>
            <person name="Johnson J."/>
            <person name="Hostetler J."/>
            <person name="Hannick L."/>
            <person name="Clark T."/>
            <person name="Cassidy-Hanley D."/>
            <person name="Inman J."/>
        </authorList>
    </citation>
    <scope>NUCLEOTIDE SEQUENCE [LARGE SCALE GENOMIC DNA]</scope>
    <source>
        <strain evidence="6 7">G5</strain>
    </source>
</reference>
<evidence type="ECO:0000256" key="1">
    <source>
        <dbReference type="ARBA" id="ARBA00022679"/>
    </source>
</evidence>